<dbReference type="GO" id="GO:0005737">
    <property type="term" value="C:cytoplasm"/>
    <property type="evidence" value="ECO:0007669"/>
    <property type="project" value="InterPro"/>
</dbReference>
<feature type="domain" description="Insecticide toxin TcdB middle/N-terminal" evidence="6">
    <location>
        <begin position="732"/>
        <end position="864"/>
    </location>
</feature>
<dbReference type="Pfam" id="PF12255">
    <property type="entry name" value="TcdB_toxin_midC"/>
    <property type="match status" value="1"/>
</dbReference>
<evidence type="ECO:0000313" key="7">
    <source>
        <dbReference type="EMBL" id="KAK6527602.1"/>
    </source>
</evidence>
<evidence type="ECO:0000259" key="6">
    <source>
        <dbReference type="Pfam" id="PF12256"/>
    </source>
</evidence>
<feature type="region of interest" description="Disordered" evidence="4">
    <location>
        <begin position="1"/>
        <end position="66"/>
    </location>
</feature>
<dbReference type="InterPro" id="IPR022044">
    <property type="entry name" value="TcdB_toxin_mid/C"/>
</dbReference>
<feature type="compositionally biased region" description="Basic and acidic residues" evidence="4">
    <location>
        <begin position="2709"/>
        <end position="2719"/>
    </location>
</feature>
<dbReference type="SUPFAM" id="SSF69318">
    <property type="entry name" value="Integrin alpha N-terminal domain"/>
    <property type="match status" value="1"/>
</dbReference>
<keyword evidence="3" id="KW-0843">Virulence</keyword>
<keyword evidence="8" id="KW-1185">Reference proteome</keyword>
<comment type="caution">
    <text evidence="7">The sequence shown here is derived from an EMBL/GenBank/DDBJ whole genome shotgun (WGS) entry which is preliminary data.</text>
</comment>
<dbReference type="PRINTS" id="PR01341">
    <property type="entry name" value="SALSPVBPROT"/>
</dbReference>
<feature type="compositionally biased region" description="Low complexity" evidence="4">
    <location>
        <begin position="2650"/>
        <end position="2666"/>
    </location>
</feature>
<dbReference type="Proteomes" id="UP001365542">
    <property type="component" value="Unassembled WGS sequence"/>
</dbReference>
<feature type="domain" description="Insecticide toxin TcdB middle/C-terminal" evidence="5">
    <location>
        <begin position="941"/>
        <end position="1077"/>
    </location>
</feature>
<dbReference type="PANTHER" id="PTHR32305:SF15">
    <property type="entry name" value="PROTEIN RHSA-RELATED"/>
    <property type="match status" value="1"/>
</dbReference>
<feature type="compositionally biased region" description="Polar residues" evidence="4">
    <location>
        <begin position="7"/>
        <end position="16"/>
    </location>
</feature>
<evidence type="ECO:0000256" key="3">
    <source>
        <dbReference type="ARBA" id="ARBA00023026"/>
    </source>
</evidence>
<keyword evidence="2" id="KW-0964">Secreted</keyword>
<evidence type="ECO:0000256" key="1">
    <source>
        <dbReference type="ARBA" id="ARBA00004613"/>
    </source>
</evidence>
<feature type="region of interest" description="Disordered" evidence="4">
    <location>
        <begin position="2610"/>
        <end position="2719"/>
    </location>
</feature>
<dbReference type="InterPro" id="IPR003284">
    <property type="entry name" value="Sal_SpvB"/>
</dbReference>
<dbReference type="InterPro" id="IPR028994">
    <property type="entry name" value="Integrin_alpha_N"/>
</dbReference>
<dbReference type="Pfam" id="PF03534">
    <property type="entry name" value="SpvB"/>
    <property type="match status" value="1"/>
</dbReference>
<name>A0AAV9WX03_9PEZI</name>
<sequence>MNRQEHNQGASQQGTKNGSQQQGMAAGAAGPNQGGPGNKWGQEQGPTLPGANLPKGGGAIHGIGEKFHANPVNGTASMTVPIATSPSRDGFNPALSLSYDSGSGNGPFGFGWSLSMDAITRKTSKGIPRYRDYEESDTFLLSGVEDLVPVLLDNGLRYEDTTTAPGYVIHRYQPRIEGEFQRIERWTSLQDATDVHWRVLTPSDSLTVYGRNKNSRIYDSEAPERVYTWLISDCRDWKGNGMSFTYKVENGQGVDVTLDHQQSRGLANDPHRQVNRYIKSIKYGNTKPFLDSNGQRFIFPSEALLNDAGYLFEVIFDYGEHDQHAPTPTETTEWLYRDDAFSNYRPGFEVRTTRLCQRVLMFHHFEDEPGVGLNCLVKSTEFLYRKPLPGQQNRVYTFLEGVEQSGYRRNPQEGSGYTKRSMPQVEFLYSEPAINDLVQELDPEALKNTPAGLAPKNTLWVDLYGEGIPGILYMQMGAWYYKRNITPINTKTESDGSIFERPMFDFLESVPLLPNLKKDELPNFSDITADGRTSIVRGEGQMGYYGSGGSENWIPYQPFEKAFKGGLTDPYLLFQDFTGDGLHDVVATRDSLWYRGLGIKGFDRPERIVTQGDNTENPMDNFRNDILGNVFFADFSGDGLVNAVSVNNGQVKYWPNFGYGKFGAPILMDNSPVFDESNNFDPRRIVLADIDGSGTMDMIYLHRDGARVYFNESGNSWSEPTILQSTKNLSSMLKILAVDLFGNGTTSLVISSSLPNDTSKPMYYIDLMGRMKPHLLLESSNNMGATTKITYSTSTKFYLQDKAAGSPWVTKLAVPVQVVESVTTYDYISRNKFTSRYAYHHGYFDGQEREFRGFGMVEEWDTEEISAVTRDDSEMKNWDAAHTLPPVHTKTWFHLGIAIGSEKVSRQYEHEYYQNPQYASWSLPDTVLPSGIDISEEYDAFRTLRGTRLRAEVYLDDAPPGSSDALIARAKIPLSIEEANFSLTRQQPRGTNIAAVFSLTQREIITFYFERDTGDPRIEHQMLLETNKYGQTLRQAAFTYGRQVADSTLPTDWDRDAQMKTWLSYNINTVTNAIDDSKKYPHSYRLPVNCEIKSYELTGISHDLGAPYSFSQFFDNNFSLLDTAVEIEYNAQPDLTKVQKRVLKLSRTLCRKDDLTDLLPLGQMEVNCISGQSFSFAFTPAMFNAAYQRNNTPLFASPDTMLLSKDGNGGGFMSTSQLKIAGLFPNADSYNGYWVPGNNGFYSMSNDPVQELAGARANFYRPVRTRDTFGAESSVTYDKYSLLIVGTLNPQGNVATIGERDSSGNLTKNGNDYRILDAVLITDPNGNRSAVICDALGSVVGSAVMGKASENFGDSLTNFVVDLDPNTILQHIADPMTDAKQVLQGATQRIMYDLFAYQRTKNTTSPQPIVAYSLIRMKQHAADITDPNQDFEIRHSYDYSDGFNRAIQAKTQTKPGPVVQRDANGHIIVNPNTGEPLMTDTPTDPRWISNGWKIYNNKGMVVANYEPFFTDRHSYELESKAGVSNIAFYDPLGRAVASLNVNNTFTKVKFSSWMSESWDANDTVLLDPRTDLDVSQYTAAYFDSNPGYQTWLQLRANKPLTDLDRQAAEKAKAHAGTPGVVHADSLGRTFLSISWNKVVCPGHQLDGTEWKQYQRVELDIEGHGIIVRDSNSDGGDNRGRIIENYTYDMLGRAMVKNSMDSGTRIWFMNALNQPLYQWDDRGYRRSSVYDKAGRLLYNAILGDTDFARGPDQEAIFNFNIFGEHHPNAIALNLLGKVYLSADQAGITVNTKHDFKGNLIDGSKRFNKDYKNTVDWSGLLSVIPLNMNPTTLFNENALNSALDTNLQNEEFSDAATYDASNRIIVVTLPNSDGSPSKTRMTYDQECITNIEGNIRAATDSGGSLKWIPYINDVDYDARGLRQFIDYGNGVNTTYTYDNIGTLLRTLSTRQNSSGSTAMLQDLKYTYDPNFAQTNITDTAQQTLYFRNQVVDPSNDYTYDALYQLIRATGREHLGQDGASPIPYGWDDSGRSGPQPGDEKAMGRYTEDYVYDHSGNMQSMQHGNSDPGSLGHSWTRQFNFLESSLLEPAKKNNRLSSTSVASMTENYTYDAHGNMTRMPHLGGGAGTQNMFWDFLDQTKMVDLGGGGIAYYVYDSSGNRIRKVIERNANLTQERIYLNDFLEIYRVTQNGTLQLERESVHIVDDADRIGLIETRTLDLNNTDKAPQQVQRYQLSNHLGSSTVEIDQDGKILSYEEYSPYGSTTYSAMDSSLELPKRYRFTGKERDDETGLEYHGMRYYCPWLARWTACDPVGGINPYEYCLSNPILYSDPTGGEESETIAERFRLWARGRAAEKIVYADHAARGNVIEKEVVIKGVKNRLGLFKTQSRLDVLGKTPAGEKFVEQIKWVGVTTEDGVPVINDALKKRIRSGFNNIAEEIGNVEEHARKSNLKAMGKKVGWVSERAEKFLGVGKGVDKSTLKFVVDGEQHVVDQFRNAAEAMHAELKAAGKIVPDAVEVLGGGPKPWKTITKAVAGKALNGVLGAVGIVSAGVALYTADNWTDRTLAALDLASGVMTFIPGLNAVGMGLGLALGVARAGIGIYNAIKENQEAANKPAPAEAPVAPVPPEAVPEVPPAETPPPPPEEPPAEEEASPAATPAAAPSPSNTGKTKGGTPHGGRHTLIKTFEPGNAKGTRTWDTTTGAMEAARRKHQAEYDAKHKPK</sequence>
<dbReference type="Pfam" id="PF12256">
    <property type="entry name" value="TcdB_toxin_midN"/>
    <property type="match status" value="1"/>
</dbReference>
<organism evidence="7 8">
    <name type="scientific">Orbilia ellipsospora</name>
    <dbReference type="NCBI Taxonomy" id="2528407"/>
    <lineage>
        <taxon>Eukaryota</taxon>
        <taxon>Fungi</taxon>
        <taxon>Dikarya</taxon>
        <taxon>Ascomycota</taxon>
        <taxon>Pezizomycotina</taxon>
        <taxon>Orbiliomycetes</taxon>
        <taxon>Orbiliales</taxon>
        <taxon>Orbiliaceae</taxon>
        <taxon>Orbilia</taxon>
    </lineage>
</organism>
<dbReference type="InterPro" id="IPR022045">
    <property type="entry name" value="TcdB_toxin_mid/N"/>
</dbReference>
<protein>
    <submittedName>
        <fullName evidence="7">Uncharacterized protein</fullName>
    </submittedName>
</protein>
<evidence type="ECO:0000256" key="2">
    <source>
        <dbReference type="ARBA" id="ARBA00022525"/>
    </source>
</evidence>
<proteinExistence type="predicted"/>
<feature type="compositionally biased region" description="Pro residues" evidence="4">
    <location>
        <begin position="2620"/>
        <end position="2642"/>
    </location>
</feature>
<feature type="region of interest" description="Disordered" evidence="4">
    <location>
        <begin position="2020"/>
        <end position="2039"/>
    </location>
</feature>
<dbReference type="PANTHER" id="PTHR32305">
    <property type="match status" value="1"/>
</dbReference>
<evidence type="ECO:0000313" key="8">
    <source>
        <dbReference type="Proteomes" id="UP001365542"/>
    </source>
</evidence>
<dbReference type="InterPro" id="IPR050708">
    <property type="entry name" value="T6SS_VgrG/RHS"/>
</dbReference>
<evidence type="ECO:0000259" key="5">
    <source>
        <dbReference type="Pfam" id="PF12255"/>
    </source>
</evidence>
<dbReference type="GO" id="GO:0005576">
    <property type="term" value="C:extracellular region"/>
    <property type="evidence" value="ECO:0007669"/>
    <property type="project" value="UniProtKB-SubCell"/>
</dbReference>
<dbReference type="InterPro" id="IPR022385">
    <property type="entry name" value="Rhs_assc_core"/>
</dbReference>
<accession>A0AAV9WX03</accession>
<dbReference type="EMBL" id="JAVHJO010000015">
    <property type="protein sequence ID" value="KAK6527602.1"/>
    <property type="molecule type" value="Genomic_DNA"/>
</dbReference>
<comment type="subcellular location">
    <subcellularLocation>
        <location evidence="1">Secreted</location>
    </subcellularLocation>
</comment>
<dbReference type="Gene3D" id="2.180.10.10">
    <property type="entry name" value="RHS repeat-associated core"/>
    <property type="match status" value="1"/>
</dbReference>
<gene>
    <name evidence="7" type="ORF">TWF694_004586</name>
</gene>
<dbReference type="NCBIfam" id="TIGR03696">
    <property type="entry name" value="Rhs_assc_core"/>
    <property type="match status" value="1"/>
</dbReference>
<evidence type="ECO:0000256" key="4">
    <source>
        <dbReference type="SAM" id="MobiDB-lite"/>
    </source>
</evidence>
<reference evidence="7 8" key="1">
    <citation type="submission" date="2019-10" db="EMBL/GenBank/DDBJ databases">
        <authorList>
            <person name="Palmer J.M."/>
        </authorList>
    </citation>
    <scope>NUCLEOTIDE SEQUENCE [LARGE SCALE GENOMIC DNA]</scope>
    <source>
        <strain evidence="7 8">TWF694</strain>
    </source>
</reference>
<feature type="compositionally biased region" description="Low complexity" evidence="4">
    <location>
        <begin position="17"/>
        <end position="31"/>
    </location>
</feature>